<evidence type="ECO:0000313" key="2">
    <source>
        <dbReference type="Proteomes" id="UP000002420"/>
    </source>
</evidence>
<name>B3E5D3_TRIL1</name>
<accession>B3E5D3</accession>
<organism evidence="1 2">
    <name type="scientific">Trichlorobacter lovleyi (strain ATCC BAA-1151 / DSM 17278 / SZ)</name>
    <name type="common">Geobacter lovleyi</name>
    <dbReference type="NCBI Taxonomy" id="398767"/>
    <lineage>
        <taxon>Bacteria</taxon>
        <taxon>Pseudomonadati</taxon>
        <taxon>Thermodesulfobacteriota</taxon>
        <taxon>Desulfuromonadia</taxon>
        <taxon>Geobacterales</taxon>
        <taxon>Geobacteraceae</taxon>
        <taxon>Trichlorobacter</taxon>
    </lineage>
</organism>
<evidence type="ECO:0000313" key="1">
    <source>
        <dbReference type="EMBL" id="ACD96120.1"/>
    </source>
</evidence>
<evidence type="ECO:0008006" key="3">
    <source>
        <dbReference type="Google" id="ProtNLM"/>
    </source>
</evidence>
<dbReference type="STRING" id="398767.Glov_2404"/>
<dbReference type="KEGG" id="glo:Glov_2404"/>
<sequence>MELRLELEPARMPMAVAFAETAAQGAGLGSHETAMLALSAEELFLALCSSMPGAELVVGFLDRRYAVDLLFQIPRPPADLRIFNITARPDHDSEEGLAGMGLYLASRACDQFSIQQLASGSWKIMLRKERSYPPHPAAPLTAHGEAVAWQIAAVPAPDAVKQLSTLIGNSYAALQFPETFTPPGRLLDKLASKEYGVILAQDPQGELAGGLIWRTGGGKVVECFGPYLRSPATDGTLATALCEKVAEQFGRSDRLGLVLYAPQQPPSTAGFEAAGQLETPGGTVWTGYRMLAEEFGADAWVPQELLPFYQECCAGMVLTRNIRACQDDGETGNGLTLFATRIDRSNGMALLTPLLVGRDAADVLQEHLQLLEQEQFSAIYCTLDTGHPFDALLAPHLLSHGFLPRILVPWGGSGDLIQLHRIRGSR</sequence>
<dbReference type="RefSeq" id="WP_012470453.1">
    <property type="nucleotide sequence ID" value="NC_010814.1"/>
</dbReference>
<dbReference type="Proteomes" id="UP000002420">
    <property type="component" value="Chromosome"/>
</dbReference>
<dbReference type="HOGENOM" id="CLU_622191_0_0_7"/>
<keyword evidence="2" id="KW-1185">Reference proteome</keyword>
<proteinExistence type="predicted"/>
<dbReference type="OrthoDB" id="5416105at2"/>
<dbReference type="AlphaFoldDB" id="B3E5D3"/>
<gene>
    <name evidence="1" type="ordered locus">Glov_2404</name>
</gene>
<reference evidence="1 2" key="1">
    <citation type="submission" date="2008-05" db="EMBL/GenBank/DDBJ databases">
        <title>Complete sequence of chromosome of Geobacter lovleyi SZ.</title>
        <authorList>
            <consortium name="US DOE Joint Genome Institute"/>
            <person name="Lucas S."/>
            <person name="Copeland A."/>
            <person name="Lapidus A."/>
            <person name="Glavina del Rio T."/>
            <person name="Dalin E."/>
            <person name="Tice H."/>
            <person name="Bruce D."/>
            <person name="Goodwin L."/>
            <person name="Pitluck S."/>
            <person name="Chertkov O."/>
            <person name="Meincke L."/>
            <person name="Brettin T."/>
            <person name="Detter J.C."/>
            <person name="Han C."/>
            <person name="Tapia R."/>
            <person name="Kuske C.R."/>
            <person name="Schmutz J."/>
            <person name="Larimer F."/>
            <person name="Land M."/>
            <person name="Hauser L."/>
            <person name="Kyrpides N."/>
            <person name="Mikhailova N."/>
            <person name="Sung Y."/>
            <person name="Fletcher K.E."/>
            <person name="Ritalahti K.M."/>
            <person name="Loeffler F.E."/>
            <person name="Richardson P."/>
        </authorList>
    </citation>
    <scope>NUCLEOTIDE SEQUENCE [LARGE SCALE GENOMIC DNA]</scope>
    <source>
        <strain evidence="2">ATCC BAA-1151 / DSM 17278 / SZ</strain>
    </source>
</reference>
<protein>
    <recommendedName>
        <fullName evidence="3">Anti-sigma regulatory factor, serine/threonine protein kinase</fullName>
    </recommendedName>
</protein>
<dbReference type="EMBL" id="CP001089">
    <property type="protein sequence ID" value="ACD96120.1"/>
    <property type="molecule type" value="Genomic_DNA"/>
</dbReference>
<dbReference type="eggNOG" id="COG2172">
    <property type="taxonomic scope" value="Bacteria"/>
</dbReference>